<comment type="caution">
    <text evidence="13">The sequence shown here is derived from an EMBL/GenBank/DDBJ whole genome shotgun (WGS) entry which is preliminary data.</text>
</comment>
<dbReference type="PANTHER" id="PTHR30040">
    <property type="entry name" value="THIAMINE BIOSYNTHESIS LIPOPROTEIN APBE"/>
    <property type="match status" value="1"/>
</dbReference>
<dbReference type="PROSITE" id="PS51257">
    <property type="entry name" value="PROKAR_LIPOPROTEIN"/>
    <property type="match status" value="1"/>
</dbReference>
<dbReference type="GO" id="GO:0016740">
    <property type="term" value="F:transferase activity"/>
    <property type="evidence" value="ECO:0007669"/>
    <property type="project" value="UniProtKB-UniRule"/>
</dbReference>
<evidence type="ECO:0000256" key="2">
    <source>
        <dbReference type="ARBA" id="ARBA00016337"/>
    </source>
</evidence>
<feature type="chain" id="PRO_5039753331" description="FAD:protein FMN transferase" evidence="12">
    <location>
        <begin position="24"/>
        <end position="361"/>
    </location>
</feature>
<dbReference type="Proteomes" id="UP000677218">
    <property type="component" value="Unassembled WGS sequence"/>
</dbReference>
<keyword evidence="12" id="KW-1003">Cell membrane</keyword>
<evidence type="ECO:0000256" key="10">
    <source>
        <dbReference type="PIRNR" id="PIRNR006268"/>
    </source>
</evidence>
<evidence type="ECO:0000256" key="5">
    <source>
        <dbReference type="ARBA" id="ARBA00022723"/>
    </source>
</evidence>
<keyword evidence="12" id="KW-0732">Signal</keyword>
<keyword evidence="5 10" id="KW-0479">Metal-binding</keyword>
<name>A0A916QHY7_9LACO</name>
<evidence type="ECO:0000256" key="3">
    <source>
        <dbReference type="ARBA" id="ARBA00022630"/>
    </source>
</evidence>
<evidence type="ECO:0000313" key="14">
    <source>
        <dbReference type="Proteomes" id="UP000677218"/>
    </source>
</evidence>
<keyword evidence="12" id="KW-0472">Membrane</keyword>
<evidence type="ECO:0000256" key="4">
    <source>
        <dbReference type="ARBA" id="ARBA00022679"/>
    </source>
</evidence>
<dbReference type="InterPro" id="IPR003374">
    <property type="entry name" value="ApbE-like_sf"/>
</dbReference>
<keyword evidence="7 10" id="KW-0460">Magnesium</keyword>
<protein>
    <recommendedName>
        <fullName evidence="2 10">FAD:protein FMN transferase</fullName>
        <ecNumber evidence="1 10">2.7.1.180</ecNumber>
    </recommendedName>
    <alternativeName>
        <fullName evidence="8 10">Flavin transferase</fullName>
    </alternativeName>
</protein>
<dbReference type="SUPFAM" id="SSF143631">
    <property type="entry name" value="ApbE-like"/>
    <property type="match status" value="1"/>
</dbReference>
<feature type="signal peptide" evidence="12">
    <location>
        <begin position="1"/>
        <end position="23"/>
    </location>
</feature>
<keyword evidence="4 10" id="KW-0808">Transferase</keyword>
<evidence type="ECO:0000256" key="7">
    <source>
        <dbReference type="ARBA" id="ARBA00022842"/>
    </source>
</evidence>
<reference evidence="13" key="1">
    <citation type="submission" date="2020-08" db="EMBL/GenBank/DDBJ databases">
        <title>Taxonomic study for Lactobacillus species isolated from hardwood bark.</title>
        <authorList>
            <person name="Tohno M."/>
            <person name="Tanizawa Y."/>
        </authorList>
    </citation>
    <scope>NUCLEOTIDE SEQUENCE</scope>
    <source>
        <strain evidence="13">B40</strain>
    </source>
</reference>
<keyword evidence="14" id="KW-1185">Reference proteome</keyword>
<dbReference type="Pfam" id="PF02424">
    <property type="entry name" value="ApbE"/>
    <property type="match status" value="1"/>
</dbReference>
<keyword evidence="12" id="KW-0997">Cell inner membrane</keyword>
<evidence type="ECO:0000256" key="8">
    <source>
        <dbReference type="ARBA" id="ARBA00031306"/>
    </source>
</evidence>
<dbReference type="PANTHER" id="PTHR30040:SF2">
    <property type="entry name" value="FAD:PROTEIN FMN TRANSFERASE"/>
    <property type="match status" value="1"/>
</dbReference>
<dbReference type="RefSeq" id="WP_212780973.1">
    <property type="nucleotide sequence ID" value="NZ_BMAY01000008.1"/>
</dbReference>
<dbReference type="EMBL" id="BMAY01000008">
    <property type="protein sequence ID" value="GFZ27279.1"/>
    <property type="molecule type" value="Genomic_DNA"/>
</dbReference>
<evidence type="ECO:0000256" key="12">
    <source>
        <dbReference type="RuleBase" id="RU363002"/>
    </source>
</evidence>
<evidence type="ECO:0000256" key="6">
    <source>
        <dbReference type="ARBA" id="ARBA00022827"/>
    </source>
</evidence>
<comment type="cofactor">
    <cofactor evidence="11">
        <name>Mg(2+)</name>
        <dbReference type="ChEBI" id="CHEBI:18420"/>
    </cofactor>
    <cofactor evidence="11">
        <name>Mn(2+)</name>
        <dbReference type="ChEBI" id="CHEBI:29035"/>
    </cofactor>
    <text evidence="11">Magnesium. Can also use manganese.</text>
</comment>
<feature type="binding site" evidence="11">
    <location>
        <position position="184"/>
    </location>
    <ligand>
        <name>Mg(2+)</name>
        <dbReference type="ChEBI" id="CHEBI:18420"/>
    </ligand>
</feature>
<comment type="catalytic activity">
    <reaction evidence="9 10 12">
        <text>L-threonyl-[protein] + FAD = FMN-L-threonyl-[protein] + AMP + H(+)</text>
        <dbReference type="Rhea" id="RHEA:36847"/>
        <dbReference type="Rhea" id="RHEA-COMP:11060"/>
        <dbReference type="Rhea" id="RHEA-COMP:11061"/>
        <dbReference type="ChEBI" id="CHEBI:15378"/>
        <dbReference type="ChEBI" id="CHEBI:30013"/>
        <dbReference type="ChEBI" id="CHEBI:57692"/>
        <dbReference type="ChEBI" id="CHEBI:74257"/>
        <dbReference type="ChEBI" id="CHEBI:456215"/>
        <dbReference type="EC" id="2.7.1.180"/>
    </reaction>
</comment>
<dbReference type="GO" id="GO:0046872">
    <property type="term" value="F:metal ion binding"/>
    <property type="evidence" value="ECO:0007669"/>
    <property type="project" value="UniProtKB-UniRule"/>
</dbReference>
<accession>A0A916QHY7</accession>
<dbReference type="AlphaFoldDB" id="A0A916QHY7"/>
<gene>
    <name evidence="13" type="primary">apbE_2</name>
    <name evidence="13" type="ORF">LCB40_11590</name>
</gene>
<keyword evidence="3 10" id="KW-0285">Flavoprotein</keyword>
<feature type="binding site" evidence="11">
    <location>
        <position position="303"/>
    </location>
    <ligand>
        <name>Mg(2+)</name>
        <dbReference type="ChEBI" id="CHEBI:18420"/>
    </ligand>
</feature>
<dbReference type="EC" id="2.7.1.180" evidence="1 10"/>
<dbReference type="PIRSF" id="PIRSF006268">
    <property type="entry name" value="ApbE"/>
    <property type="match status" value="1"/>
</dbReference>
<proteinExistence type="inferred from homology"/>
<dbReference type="GO" id="GO:0005886">
    <property type="term" value="C:plasma membrane"/>
    <property type="evidence" value="ECO:0007669"/>
    <property type="project" value="UniProtKB-SubCell"/>
</dbReference>
<evidence type="ECO:0000313" key="13">
    <source>
        <dbReference type="EMBL" id="GFZ27279.1"/>
    </source>
</evidence>
<comment type="similarity">
    <text evidence="10 12">Belongs to the ApbE family.</text>
</comment>
<keyword evidence="12 13" id="KW-0449">Lipoprotein</keyword>
<evidence type="ECO:0000256" key="1">
    <source>
        <dbReference type="ARBA" id="ARBA00011955"/>
    </source>
</evidence>
<organism evidence="13 14">
    <name type="scientific">Lactobacillus corticis</name>
    <dbReference type="NCBI Taxonomy" id="2201249"/>
    <lineage>
        <taxon>Bacteria</taxon>
        <taxon>Bacillati</taxon>
        <taxon>Bacillota</taxon>
        <taxon>Bacilli</taxon>
        <taxon>Lactobacillales</taxon>
        <taxon>Lactobacillaceae</taxon>
        <taxon>Lactobacillus</taxon>
    </lineage>
</organism>
<sequence length="361" mass="40274">MKKRRFLLPLLLGLTLLTLSACATKSQPEHKNTTAITTTATEDTKFLMGTVCTIKVYNKHKQQAVKDGFARIKELAKKITVNQKGSEIDKVNKYAGVKPVKASRDIYRLCKEAYHYSANSDESFDMAIGPITQLWRIGFPDAHVPKQSQITKRLKLVNYRNVQFDDVKQTVYLTKKGMQLDLGGIAKGFITDEVKKVLRKDGVTSAIIDLGGNVYVLGESPTNHSTWTVGVQDPKRSRGVAIGSMPEKNKSIVTSGIYERYLKVGKKTYSHLMDPKTGYPFQNNLMGVTIVSSRSTDGDALSTATFDKGLKDGYAYIEKKKRVDAIFITKDKKVYVTSGLQKKFKLFKDSGYKLASIKSVE</sequence>
<evidence type="ECO:0000256" key="11">
    <source>
        <dbReference type="PIRSR" id="PIRSR006268-2"/>
    </source>
</evidence>
<dbReference type="InterPro" id="IPR024932">
    <property type="entry name" value="ApbE"/>
</dbReference>
<comment type="subcellular location">
    <subcellularLocation>
        <location evidence="12">Cell inner membrane</location>
        <topology evidence="12">Lipid-anchor</topology>
        <orientation evidence="12">Periplasmic side</orientation>
    </subcellularLocation>
</comment>
<comment type="function">
    <text evidence="12">Flavin transferase that catalyzes the transfer of the FMN moiety of FAD and its covalent binding to the hydroxyl group of a threonine residue in a target flavoprotein.</text>
</comment>
<feature type="binding site" evidence="11">
    <location>
        <position position="299"/>
    </location>
    <ligand>
        <name>Mg(2+)</name>
        <dbReference type="ChEBI" id="CHEBI:18420"/>
    </ligand>
</feature>
<keyword evidence="6 10" id="KW-0274">FAD</keyword>
<evidence type="ECO:0000256" key="9">
    <source>
        <dbReference type="ARBA" id="ARBA00048540"/>
    </source>
</evidence>
<dbReference type="Gene3D" id="3.10.520.10">
    <property type="entry name" value="ApbE-like domains"/>
    <property type="match status" value="1"/>
</dbReference>